<dbReference type="CDD" id="cd04301">
    <property type="entry name" value="NAT_SF"/>
    <property type="match status" value="1"/>
</dbReference>
<gene>
    <name evidence="4" type="ORF">SAMN05421543_10295</name>
</gene>
<evidence type="ECO:0000259" key="3">
    <source>
        <dbReference type="PROSITE" id="PS51186"/>
    </source>
</evidence>
<dbReference type="Proteomes" id="UP000183508">
    <property type="component" value="Unassembled WGS sequence"/>
</dbReference>
<dbReference type="GO" id="GO:0016747">
    <property type="term" value="F:acyltransferase activity, transferring groups other than amino-acyl groups"/>
    <property type="evidence" value="ECO:0007669"/>
    <property type="project" value="InterPro"/>
</dbReference>
<keyword evidence="2" id="KW-0012">Acyltransferase</keyword>
<dbReference type="InterPro" id="IPR016181">
    <property type="entry name" value="Acyl_CoA_acyltransferase"/>
</dbReference>
<dbReference type="Gene3D" id="3.40.630.30">
    <property type="match status" value="1"/>
</dbReference>
<keyword evidence="4" id="KW-0687">Ribonucleoprotein</keyword>
<dbReference type="SUPFAM" id="SSF55729">
    <property type="entry name" value="Acyl-CoA N-acyltransferases (Nat)"/>
    <property type="match status" value="1"/>
</dbReference>
<evidence type="ECO:0000256" key="1">
    <source>
        <dbReference type="ARBA" id="ARBA00022679"/>
    </source>
</evidence>
<dbReference type="PANTHER" id="PTHR43420">
    <property type="entry name" value="ACETYLTRANSFERASE"/>
    <property type="match status" value="1"/>
</dbReference>
<protein>
    <submittedName>
        <fullName evidence="4">Ribosomal protein S18 acetylase RimI</fullName>
    </submittedName>
</protein>
<feature type="domain" description="N-acetyltransferase" evidence="3">
    <location>
        <begin position="3"/>
        <end position="158"/>
    </location>
</feature>
<dbReference type="InterPro" id="IPR000182">
    <property type="entry name" value="GNAT_dom"/>
</dbReference>
<dbReference type="RefSeq" id="WP_175511423.1">
    <property type="nucleotide sequence ID" value="NZ_FPBV01000002.1"/>
</dbReference>
<dbReference type="STRING" id="392015.SAMN05421543_10295"/>
<dbReference type="EMBL" id="FPBV01000002">
    <property type="protein sequence ID" value="SFU45265.1"/>
    <property type="molecule type" value="Genomic_DNA"/>
</dbReference>
<dbReference type="GO" id="GO:0005840">
    <property type="term" value="C:ribosome"/>
    <property type="evidence" value="ECO:0007669"/>
    <property type="project" value="UniProtKB-KW"/>
</dbReference>
<evidence type="ECO:0000313" key="4">
    <source>
        <dbReference type="EMBL" id="SFU45265.1"/>
    </source>
</evidence>
<organism evidence="4 5">
    <name type="scientific">Alicyclobacillus macrosporangiidus</name>
    <dbReference type="NCBI Taxonomy" id="392015"/>
    <lineage>
        <taxon>Bacteria</taxon>
        <taxon>Bacillati</taxon>
        <taxon>Bacillota</taxon>
        <taxon>Bacilli</taxon>
        <taxon>Bacillales</taxon>
        <taxon>Alicyclobacillaceae</taxon>
        <taxon>Alicyclobacillus</taxon>
    </lineage>
</organism>
<sequence length="158" mass="17884">MTLTFRLATPSEAELIHAITQDAWEEYRHVAGSSSAFDETPEQIEKALTNGTFMAVLGLLDGETPVLSVRFTLTDHLYFSRLGVRSAHQGRGYARMALAWMEDFAQKRGVREIHCTVRASVPRNVYLYESMGYRKIDEQTVVKSPDVQLIVWTMAKSI</sequence>
<keyword evidence="5" id="KW-1185">Reference proteome</keyword>
<keyword evidence="1" id="KW-0808">Transferase</keyword>
<keyword evidence="4" id="KW-0689">Ribosomal protein</keyword>
<proteinExistence type="predicted"/>
<evidence type="ECO:0000313" key="5">
    <source>
        <dbReference type="Proteomes" id="UP000183508"/>
    </source>
</evidence>
<name>A0A1I7G9Y3_9BACL</name>
<reference evidence="5" key="1">
    <citation type="submission" date="2016-10" db="EMBL/GenBank/DDBJ databases">
        <authorList>
            <person name="Varghese N."/>
        </authorList>
    </citation>
    <scope>NUCLEOTIDE SEQUENCE [LARGE SCALE GENOMIC DNA]</scope>
    <source>
        <strain evidence="5">DSM 17980</strain>
    </source>
</reference>
<dbReference type="AlphaFoldDB" id="A0A1I7G9Y3"/>
<dbReference type="Pfam" id="PF00583">
    <property type="entry name" value="Acetyltransf_1"/>
    <property type="match status" value="1"/>
</dbReference>
<evidence type="ECO:0000256" key="2">
    <source>
        <dbReference type="ARBA" id="ARBA00023315"/>
    </source>
</evidence>
<dbReference type="PROSITE" id="PS51186">
    <property type="entry name" value="GNAT"/>
    <property type="match status" value="1"/>
</dbReference>
<accession>A0A1I7G9Y3</accession>
<dbReference type="InterPro" id="IPR050680">
    <property type="entry name" value="YpeA/RimI_acetyltransf"/>
</dbReference>